<dbReference type="Proteomes" id="UP000294564">
    <property type="component" value="Unassembled WGS sequence"/>
</dbReference>
<keyword evidence="2" id="KW-1185">Reference proteome</keyword>
<organism evidence="1 2">
    <name type="scientific">Tenacibaculum skagerrakense</name>
    <dbReference type="NCBI Taxonomy" id="186571"/>
    <lineage>
        <taxon>Bacteria</taxon>
        <taxon>Pseudomonadati</taxon>
        <taxon>Bacteroidota</taxon>
        <taxon>Flavobacteriia</taxon>
        <taxon>Flavobacteriales</taxon>
        <taxon>Flavobacteriaceae</taxon>
        <taxon>Tenacibaculum</taxon>
    </lineage>
</organism>
<reference evidence="1 2" key="1">
    <citation type="submission" date="2019-03" db="EMBL/GenBank/DDBJ databases">
        <title>Genomic Encyclopedia of Type Strains, Phase IV (KMG-IV): sequencing the most valuable type-strain genomes for metagenomic binning, comparative biology and taxonomic classification.</title>
        <authorList>
            <person name="Goeker M."/>
        </authorList>
    </citation>
    <scope>NUCLEOTIDE SEQUENCE [LARGE SCALE GENOMIC DNA]</scope>
    <source>
        <strain evidence="1 2">DSM 14836</strain>
    </source>
</reference>
<gene>
    <name evidence="1" type="ORF">EV195_10282</name>
</gene>
<proteinExistence type="predicted"/>
<protein>
    <submittedName>
        <fullName evidence="1">Uncharacterized protein</fullName>
    </submittedName>
</protein>
<dbReference type="RefSeq" id="WP_132793963.1">
    <property type="nucleotide sequence ID" value="NZ_SLXM01000002.1"/>
</dbReference>
<name>A0A4R2NX45_9FLAO</name>
<evidence type="ECO:0000313" key="2">
    <source>
        <dbReference type="Proteomes" id="UP000294564"/>
    </source>
</evidence>
<comment type="caution">
    <text evidence="1">The sequence shown here is derived from an EMBL/GenBank/DDBJ whole genome shotgun (WGS) entry which is preliminary data.</text>
</comment>
<dbReference type="OrthoDB" id="1139144at2"/>
<dbReference type="AlphaFoldDB" id="A0A4R2NX45"/>
<accession>A0A4R2NX45</accession>
<sequence length="118" mass="13493">MTVADLVGDFSIIGSNQNDSDVNYRGVLTLSLDEDNRIIAKWLIHNEQEQVGSGFFKDNILVINFQYLGENSEIFNGTVVYRCLNKDILDGFWSEEYGNPRFIGTERCFRIKENSDVS</sequence>
<evidence type="ECO:0000313" key="1">
    <source>
        <dbReference type="EMBL" id="TCP26743.1"/>
    </source>
</evidence>
<dbReference type="EMBL" id="SLXM01000002">
    <property type="protein sequence ID" value="TCP26743.1"/>
    <property type="molecule type" value="Genomic_DNA"/>
</dbReference>